<dbReference type="InterPro" id="IPR052943">
    <property type="entry name" value="TMTC_O-mannosyl-trnsfr"/>
</dbReference>
<dbReference type="PROSITE" id="PS51257">
    <property type="entry name" value="PROKAR_LIPOPROTEIN"/>
    <property type="match status" value="1"/>
</dbReference>
<gene>
    <name evidence="3" type="ORF">HH212_11205</name>
</gene>
<sequence>MTAPARLILVLAPFLFAGCAALPARDTAPPPGLFADAGFAPPSAPVGAAGLFAVSPAMRAYLRSPAFAAHLRARGLQRGLIDALYSKRDLKLDYEASVTGTAAETYAARSGNCLSLVIMTAAFARELGMTARFQQVIVEDAWTRQGGLYLASSHVNVALGRRMRSAYDPDAERELLVDFLPPPDAARLRVRQLEENDIVSLYMNNRAAEALVAGRLDDAYWWARAAVLANPLEATAYNTLGVVYQRSARPALAETAYRAALERAPDSVATLQNLGPLLAQRGRPDEARALAERLARLQPAPPYFYFHQGVAAFRRGEFISARDLFRREVERAGYNDEFHYWLGLAHLRLGEDSQARAQLAQAFDTSTRAERRALYAAELAQLRRPGTAAAISERQ</sequence>
<name>A0A7Z2W1R6_9BURK</name>
<protein>
    <submittedName>
        <fullName evidence="3">Tetratricopeptide repeat protein</fullName>
    </submittedName>
</protein>
<dbReference type="InterPro" id="IPR019734">
    <property type="entry name" value="TPR_rpt"/>
</dbReference>
<keyword evidence="4" id="KW-1185">Reference proteome</keyword>
<dbReference type="PANTHER" id="PTHR44809">
    <property type="match status" value="1"/>
</dbReference>
<dbReference type="SUPFAM" id="SSF48452">
    <property type="entry name" value="TPR-like"/>
    <property type="match status" value="1"/>
</dbReference>
<dbReference type="Gene3D" id="1.25.40.10">
    <property type="entry name" value="Tetratricopeptide repeat domain"/>
    <property type="match status" value="1"/>
</dbReference>
<accession>A0A7Z2W1R6</accession>
<dbReference type="EMBL" id="CP051685">
    <property type="protein sequence ID" value="QJE03306.1"/>
    <property type="molecule type" value="Genomic_DNA"/>
</dbReference>
<dbReference type="Proteomes" id="UP000502415">
    <property type="component" value="Chromosome"/>
</dbReference>
<dbReference type="PROSITE" id="PS50005">
    <property type="entry name" value="TPR"/>
    <property type="match status" value="1"/>
</dbReference>
<keyword evidence="1" id="KW-0802">TPR repeat</keyword>
<feature type="chain" id="PRO_5030563563" evidence="2">
    <location>
        <begin position="18"/>
        <end position="395"/>
    </location>
</feature>
<dbReference type="KEGG" id="mfy:HH212_11205"/>
<feature type="signal peptide" evidence="2">
    <location>
        <begin position="1"/>
        <end position="17"/>
    </location>
</feature>
<organism evidence="3 4">
    <name type="scientific">Massilia forsythiae</name>
    <dbReference type="NCBI Taxonomy" id="2728020"/>
    <lineage>
        <taxon>Bacteria</taxon>
        <taxon>Pseudomonadati</taxon>
        <taxon>Pseudomonadota</taxon>
        <taxon>Betaproteobacteria</taxon>
        <taxon>Burkholderiales</taxon>
        <taxon>Oxalobacteraceae</taxon>
        <taxon>Telluria group</taxon>
        <taxon>Massilia</taxon>
    </lineage>
</organism>
<feature type="repeat" description="TPR" evidence="1">
    <location>
        <begin position="234"/>
        <end position="267"/>
    </location>
</feature>
<dbReference type="SMART" id="SM00028">
    <property type="entry name" value="TPR"/>
    <property type="match status" value="3"/>
</dbReference>
<dbReference type="AlphaFoldDB" id="A0A7Z2W1R6"/>
<reference evidence="3 4" key="1">
    <citation type="submission" date="2020-04" db="EMBL/GenBank/DDBJ databases">
        <title>Genome sequencing of novel species.</title>
        <authorList>
            <person name="Heo J."/>
            <person name="Kim S.-J."/>
            <person name="Kim J.-S."/>
            <person name="Hong S.-B."/>
            <person name="Kwon S.-W."/>
        </authorList>
    </citation>
    <scope>NUCLEOTIDE SEQUENCE [LARGE SCALE GENOMIC DNA]</scope>
    <source>
        <strain evidence="3 4">GN2-R2</strain>
    </source>
</reference>
<dbReference type="InterPro" id="IPR011990">
    <property type="entry name" value="TPR-like_helical_dom_sf"/>
</dbReference>
<evidence type="ECO:0000313" key="3">
    <source>
        <dbReference type="EMBL" id="QJE03306.1"/>
    </source>
</evidence>
<proteinExistence type="predicted"/>
<keyword evidence="2" id="KW-0732">Signal</keyword>
<dbReference type="Pfam" id="PF13424">
    <property type="entry name" value="TPR_12"/>
    <property type="match status" value="1"/>
</dbReference>
<evidence type="ECO:0000256" key="1">
    <source>
        <dbReference type="PROSITE-ProRule" id="PRU00339"/>
    </source>
</evidence>
<evidence type="ECO:0000256" key="2">
    <source>
        <dbReference type="SAM" id="SignalP"/>
    </source>
</evidence>
<dbReference type="PANTHER" id="PTHR44809:SF1">
    <property type="entry name" value="PROTEIN O-MANNOSYL-TRANSFERASE TMTC1"/>
    <property type="match status" value="1"/>
</dbReference>
<evidence type="ECO:0000313" key="4">
    <source>
        <dbReference type="Proteomes" id="UP000502415"/>
    </source>
</evidence>